<keyword evidence="3" id="KW-1185">Reference proteome</keyword>
<accession>A0A0K2FHF7</accession>
<dbReference type="GeneID" id="26798964"/>
<dbReference type="RefSeq" id="YP_009226499.1">
    <property type="nucleotide sequence ID" value="NC_029106.1"/>
</dbReference>
<evidence type="ECO:0000256" key="1">
    <source>
        <dbReference type="SAM" id="Phobius"/>
    </source>
</evidence>
<keyword evidence="1" id="KW-0472">Membrane</keyword>
<evidence type="ECO:0000313" key="3">
    <source>
        <dbReference type="Proteomes" id="UP000201646"/>
    </source>
</evidence>
<dbReference type="KEGG" id="vg:26798964"/>
<name>A0A0K2FHF7_9CAUD</name>
<dbReference type="Proteomes" id="UP000201646">
    <property type="component" value="Segment"/>
</dbReference>
<dbReference type="EMBL" id="KT321316">
    <property type="protein sequence ID" value="ALA45389.1"/>
    <property type="molecule type" value="Genomic_DNA"/>
</dbReference>
<sequence length="42" mass="4547">MEYAKLIGIALALVTVVVVLWDWLDDLGNDTSAADTLKSLRG</sequence>
<keyword evidence="1" id="KW-1133">Transmembrane helix</keyword>
<organism evidence="2 3">
    <name type="scientific">Achromobacter phage phiAxp-2</name>
    <dbReference type="NCBI Taxonomy" id="1664246"/>
    <lineage>
        <taxon>Viruses</taxon>
        <taxon>Duplodnaviria</taxon>
        <taxon>Heunggongvirae</taxon>
        <taxon>Uroviricota</taxon>
        <taxon>Caudoviricetes</taxon>
        <taxon>Casjensviridae</taxon>
        <taxon>Fengtaivirus</taxon>
        <taxon>Fengtaivirus Axp2</taxon>
    </lineage>
</organism>
<keyword evidence="1" id="KW-0812">Transmembrane</keyword>
<protein>
    <submittedName>
        <fullName evidence="2">Uncharacterized protein</fullName>
    </submittedName>
</protein>
<evidence type="ECO:0000313" key="2">
    <source>
        <dbReference type="EMBL" id="ALA45389.1"/>
    </source>
</evidence>
<gene>
    <name evidence="2" type="ORF">ADP64_000081</name>
</gene>
<reference evidence="2" key="1">
    <citation type="submission" date="2015-09" db="EMBL/GenBank/DDBJ databases">
        <authorList>
            <person name="Zhao X."/>
        </authorList>
    </citation>
    <scope>NUCLEOTIDE SEQUENCE</scope>
</reference>
<feature type="transmembrane region" description="Helical" evidence="1">
    <location>
        <begin position="6"/>
        <end position="24"/>
    </location>
</feature>
<proteinExistence type="predicted"/>